<name>D0LDI0_GORB4</name>
<sequence length="223" mass="24759">MSDVPASGAPEPDPERVPSQAELDAEDLAALARTSKDRDRANLYPSRQDQPGPPPRALAVHARVAWWGAAVCGLICVVYGFLNLGMISDLLRQRLLDGVASDRVNAAPENQVNSLAGFFPPFMLVMIIVFLAIEYPLLVAAASRHSRNSRNFFLTTVIVHMLCVPIGVDLLFRYPQVWSSMVVISWLMFALLAVAGLCSLRRVVDRWLPESSRMRPSRMFRGR</sequence>
<evidence type="ECO:0008006" key="5">
    <source>
        <dbReference type="Google" id="ProtNLM"/>
    </source>
</evidence>
<evidence type="ECO:0000313" key="4">
    <source>
        <dbReference type="Proteomes" id="UP000001219"/>
    </source>
</evidence>
<feature type="transmembrane region" description="Helical" evidence="2">
    <location>
        <begin position="64"/>
        <end position="82"/>
    </location>
</feature>
<reference evidence="3 4" key="2">
    <citation type="journal article" date="2010" name="Stand. Genomic Sci.">
        <title>Complete genome sequence of Gordonia bronchialis type strain (3410).</title>
        <authorList>
            <person name="Ivanova N."/>
            <person name="Sikorski J."/>
            <person name="Jando M."/>
            <person name="Lapidus A."/>
            <person name="Nolan M."/>
            <person name="Lucas S."/>
            <person name="Del Rio T.G."/>
            <person name="Tice H."/>
            <person name="Copeland A."/>
            <person name="Cheng J.F."/>
            <person name="Chen F."/>
            <person name="Bruce D."/>
            <person name="Goodwin L."/>
            <person name="Pitluck S."/>
            <person name="Mavromatis K."/>
            <person name="Ovchinnikova G."/>
            <person name="Pati A."/>
            <person name="Chen A."/>
            <person name="Palaniappan K."/>
            <person name="Land M."/>
            <person name="Hauser L."/>
            <person name="Chang Y.J."/>
            <person name="Jeffries C.D."/>
            <person name="Chain P."/>
            <person name="Saunders E."/>
            <person name="Han C."/>
            <person name="Detter J.C."/>
            <person name="Brettin T."/>
            <person name="Rohde M."/>
            <person name="Goker M."/>
            <person name="Bristow J."/>
            <person name="Eisen J.A."/>
            <person name="Markowitz V."/>
            <person name="Hugenholtz P."/>
            <person name="Klenk H.P."/>
            <person name="Kyrpides N.C."/>
        </authorList>
    </citation>
    <scope>NUCLEOTIDE SEQUENCE [LARGE SCALE GENOMIC DNA]</scope>
    <source>
        <strain evidence="4">ATCC 25592 / DSM 43247 / BCRC 13721 / JCM 3198 / KCTC 3076 / NBRC 16047 / NCTC 10667</strain>
    </source>
</reference>
<feature type="transmembrane region" description="Helical" evidence="2">
    <location>
        <begin position="178"/>
        <end position="200"/>
    </location>
</feature>
<evidence type="ECO:0000313" key="3">
    <source>
        <dbReference type="EMBL" id="ACY19800.1"/>
    </source>
</evidence>
<dbReference type="eggNOG" id="ENOG5033SR9">
    <property type="taxonomic scope" value="Bacteria"/>
</dbReference>
<dbReference type="KEGG" id="gbr:Gbro_0467"/>
<evidence type="ECO:0000256" key="1">
    <source>
        <dbReference type="SAM" id="MobiDB-lite"/>
    </source>
</evidence>
<dbReference type="OrthoDB" id="4376396at2"/>
<dbReference type="STRING" id="526226.Gbro_0467"/>
<dbReference type="HOGENOM" id="CLU_1183692_0_0_11"/>
<dbReference type="EMBL" id="CP001802">
    <property type="protein sequence ID" value="ACY19800.1"/>
    <property type="molecule type" value="Genomic_DNA"/>
</dbReference>
<accession>D0LDI0</accession>
<feature type="transmembrane region" description="Helical" evidence="2">
    <location>
        <begin position="118"/>
        <end position="140"/>
    </location>
</feature>
<dbReference type="Proteomes" id="UP000001219">
    <property type="component" value="Chromosome"/>
</dbReference>
<protein>
    <recommendedName>
        <fullName evidence="5">Integral membrane protein</fullName>
    </recommendedName>
</protein>
<gene>
    <name evidence="3" type="ordered locus">Gbro_0467</name>
</gene>
<dbReference type="RefSeq" id="WP_012832389.1">
    <property type="nucleotide sequence ID" value="NC_013441.1"/>
</dbReference>
<keyword evidence="4" id="KW-1185">Reference proteome</keyword>
<proteinExistence type="predicted"/>
<keyword evidence="2" id="KW-0812">Transmembrane</keyword>
<keyword evidence="2" id="KW-0472">Membrane</keyword>
<keyword evidence="2" id="KW-1133">Transmembrane helix</keyword>
<reference evidence="4" key="1">
    <citation type="submission" date="2009-10" db="EMBL/GenBank/DDBJ databases">
        <title>The complete chromosome of Gordonia bronchialis DSM 43247.</title>
        <authorList>
            <consortium name="US DOE Joint Genome Institute (JGI-PGF)"/>
            <person name="Lucas S."/>
            <person name="Copeland A."/>
            <person name="Lapidus A."/>
            <person name="Glavina del Rio T."/>
            <person name="Dalin E."/>
            <person name="Tice H."/>
            <person name="Bruce D."/>
            <person name="Goodwin L."/>
            <person name="Pitluck S."/>
            <person name="Kyrpides N."/>
            <person name="Mavromatis K."/>
            <person name="Ivanova N."/>
            <person name="Ovchinnikova G."/>
            <person name="Saunders E."/>
            <person name="Brettin T."/>
            <person name="Detter J.C."/>
            <person name="Han C."/>
            <person name="Larimer F."/>
            <person name="Land M."/>
            <person name="Hauser L."/>
            <person name="Markowitz V."/>
            <person name="Cheng J.-F."/>
            <person name="Hugenholtz P."/>
            <person name="Woyke T."/>
            <person name="Wu D."/>
            <person name="Jando M."/>
            <person name="Schneider S."/>
            <person name="Goeker M."/>
            <person name="Klenk H.-P."/>
            <person name="Eisen J.A."/>
        </authorList>
    </citation>
    <scope>NUCLEOTIDE SEQUENCE [LARGE SCALE GENOMIC DNA]</scope>
    <source>
        <strain evidence="4">ATCC 25592 / DSM 43247 / BCRC 13721 / JCM 3198 / KCTC 3076 / NBRC 16047 / NCTC 10667</strain>
    </source>
</reference>
<evidence type="ECO:0000256" key="2">
    <source>
        <dbReference type="SAM" id="Phobius"/>
    </source>
</evidence>
<dbReference type="AlphaFoldDB" id="D0LDI0"/>
<organism evidence="3 4">
    <name type="scientific">Gordonia bronchialis (strain ATCC 25592 / DSM 43247 / BCRC 13721 / JCM 3198 / KCTC 3076 / NBRC 16047 / NCTC 10667)</name>
    <name type="common">Rhodococcus bronchialis</name>
    <dbReference type="NCBI Taxonomy" id="526226"/>
    <lineage>
        <taxon>Bacteria</taxon>
        <taxon>Bacillati</taxon>
        <taxon>Actinomycetota</taxon>
        <taxon>Actinomycetes</taxon>
        <taxon>Mycobacteriales</taxon>
        <taxon>Gordoniaceae</taxon>
        <taxon>Gordonia</taxon>
    </lineage>
</organism>
<feature type="transmembrane region" description="Helical" evidence="2">
    <location>
        <begin position="152"/>
        <end position="172"/>
    </location>
</feature>
<feature type="region of interest" description="Disordered" evidence="1">
    <location>
        <begin position="1"/>
        <end position="55"/>
    </location>
</feature>